<sequence>MSDKGGIEFEIPLIPSEDELRQMRKEQTREKLRLISTPSFSGLIAAIKLDEEIQFFVTKMKNEWSLLGIEFDGHGFIERIKQLASTTSHSTETVFTSEKDRENERLEKYRESLK</sequence>
<comment type="caution">
    <text evidence="2">The sequence shown here is derived from an EMBL/GenBank/DDBJ whole genome shotgun (WGS) entry which is preliminary data.</text>
</comment>
<dbReference type="RefSeq" id="WP_212938564.1">
    <property type="nucleotide sequence ID" value="NZ_BORR01000003.1"/>
</dbReference>
<dbReference type="Proteomes" id="UP000681162">
    <property type="component" value="Unassembled WGS sequence"/>
</dbReference>
<proteinExistence type="predicted"/>
<keyword evidence="3" id="KW-1185">Reference proteome</keyword>
<dbReference type="EMBL" id="BORR01000003">
    <property type="protein sequence ID" value="GIO36212.1"/>
    <property type="molecule type" value="Genomic_DNA"/>
</dbReference>
<evidence type="ECO:0000313" key="3">
    <source>
        <dbReference type="Proteomes" id="UP000681162"/>
    </source>
</evidence>
<protein>
    <submittedName>
        <fullName evidence="2">Uncharacterized protein</fullName>
    </submittedName>
</protein>
<feature type="compositionally biased region" description="Basic and acidic residues" evidence="1">
    <location>
        <begin position="97"/>
        <end position="114"/>
    </location>
</feature>
<accession>A0A919XND2</accession>
<reference evidence="2 3" key="1">
    <citation type="submission" date="2021-03" db="EMBL/GenBank/DDBJ databases">
        <title>Antimicrobial resistance genes in bacteria isolated from Japanese honey, and their potential for conferring macrolide and lincosamide resistance in the American foulbrood pathogen Paenibacillus larvae.</title>
        <authorList>
            <person name="Okamoto M."/>
            <person name="Kumagai M."/>
            <person name="Kanamori H."/>
            <person name="Takamatsu D."/>
        </authorList>
    </citation>
    <scope>NUCLEOTIDE SEQUENCE [LARGE SCALE GENOMIC DNA]</scope>
    <source>
        <strain evidence="2 3">J41TS12</strain>
    </source>
</reference>
<name>A0A919XND2_9BACL</name>
<evidence type="ECO:0000313" key="2">
    <source>
        <dbReference type="EMBL" id="GIO36212.1"/>
    </source>
</evidence>
<organism evidence="2 3">
    <name type="scientific">Paenibacillus antibioticophila</name>
    <dbReference type="NCBI Taxonomy" id="1274374"/>
    <lineage>
        <taxon>Bacteria</taxon>
        <taxon>Bacillati</taxon>
        <taxon>Bacillota</taxon>
        <taxon>Bacilli</taxon>
        <taxon>Bacillales</taxon>
        <taxon>Paenibacillaceae</taxon>
        <taxon>Paenibacillus</taxon>
    </lineage>
</organism>
<evidence type="ECO:0000256" key="1">
    <source>
        <dbReference type="SAM" id="MobiDB-lite"/>
    </source>
</evidence>
<feature type="region of interest" description="Disordered" evidence="1">
    <location>
        <begin position="88"/>
        <end position="114"/>
    </location>
</feature>
<dbReference type="AlphaFoldDB" id="A0A919XND2"/>
<gene>
    <name evidence="2" type="ORF">J41TS12_10730</name>
</gene>